<dbReference type="Proteomes" id="UP000238877">
    <property type="component" value="Unassembled WGS sequence"/>
</dbReference>
<sequence length="423" mass="48338">MKLNITAISNRLIWFITLIFLVLSLTISFALGEANYGAYVLFVCLFGLILCYLIREQGRITLSFNWMHMYMLLFIGVCYVSSIDALDSSVALSRSFDIVKIFCMLIVLYMCFQREKSVDLLLKIGMWAGYIVCFYTVYYYGLDYFINVLSSSTRIANEALNANTVGLLGANAIVMTVYYMMYDKPRWWNIIALPTLGILAATGSRKALVFVVAGVALLFVFKSFRSTNIVNSLAKLVTYLTVLIVGFIGILQLPMFSEILERMSSMVEAFTGTGGDSSTIVRLMLVDIGWDLFHQSPLIGVGIHNPSVYTYSIFGIENYYLHNNYIELLAGTGIIGVVTYYSMYVYLVYNMLRYHDLHSNEYVMVFILLMSQLVMDMGLVSYESKSTYFYMMLFYMEVQILRAKRGAFDEYTNNIEQRKEVRS</sequence>
<dbReference type="GO" id="GO:0016020">
    <property type="term" value="C:membrane"/>
    <property type="evidence" value="ECO:0007669"/>
    <property type="project" value="UniProtKB-SubCell"/>
</dbReference>
<evidence type="ECO:0000313" key="8">
    <source>
        <dbReference type="Proteomes" id="UP000238877"/>
    </source>
</evidence>
<dbReference type="InterPro" id="IPR051533">
    <property type="entry name" value="WaaL-like"/>
</dbReference>
<evidence type="ECO:0000259" key="6">
    <source>
        <dbReference type="Pfam" id="PF04932"/>
    </source>
</evidence>
<feature type="transmembrane region" description="Helical" evidence="5">
    <location>
        <begin position="361"/>
        <end position="382"/>
    </location>
</feature>
<evidence type="ECO:0000256" key="4">
    <source>
        <dbReference type="ARBA" id="ARBA00023136"/>
    </source>
</evidence>
<dbReference type="EMBL" id="PPDF01000012">
    <property type="protein sequence ID" value="PQL24593.1"/>
    <property type="molecule type" value="Genomic_DNA"/>
</dbReference>
<feature type="transmembrane region" description="Helical" evidence="5">
    <location>
        <begin position="328"/>
        <end position="349"/>
    </location>
</feature>
<feature type="domain" description="O-antigen ligase-related" evidence="6">
    <location>
        <begin position="192"/>
        <end position="340"/>
    </location>
</feature>
<proteinExistence type="predicted"/>
<evidence type="ECO:0000256" key="5">
    <source>
        <dbReference type="SAM" id="Phobius"/>
    </source>
</evidence>
<evidence type="ECO:0000256" key="3">
    <source>
        <dbReference type="ARBA" id="ARBA00022989"/>
    </source>
</evidence>
<comment type="caution">
    <text evidence="7">The sequence shown here is derived from an EMBL/GenBank/DDBJ whole genome shotgun (WGS) entry which is preliminary data.</text>
</comment>
<feature type="transmembrane region" description="Helical" evidence="5">
    <location>
        <begin position="12"/>
        <end position="30"/>
    </location>
</feature>
<feature type="transmembrane region" description="Helical" evidence="5">
    <location>
        <begin position="162"/>
        <end position="181"/>
    </location>
</feature>
<feature type="transmembrane region" description="Helical" evidence="5">
    <location>
        <begin position="207"/>
        <end position="224"/>
    </location>
</feature>
<dbReference type="STRING" id="1110546.GCA_001078375_00763"/>
<dbReference type="Pfam" id="PF04932">
    <property type="entry name" value="Wzy_C"/>
    <property type="match status" value="1"/>
</dbReference>
<evidence type="ECO:0000313" key="7">
    <source>
        <dbReference type="EMBL" id="PQL24593.1"/>
    </source>
</evidence>
<dbReference type="RefSeq" id="WP_105093040.1">
    <property type="nucleotide sequence ID" value="NZ_PPDF01000012.1"/>
</dbReference>
<feature type="transmembrane region" description="Helical" evidence="5">
    <location>
        <begin position="36"/>
        <end position="54"/>
    </location>
</feature>
<accession>A0A2S7ZMS3</accession>
<comment type="subcellular location">
    <subcellularLocation>
        <location evidence="1">Membrane</location>
        <topology evidence="1">Multi-pass membrane protein</topology>
    </subcellularLocation>
</comment>
<name>A0A2S7ZMS3_9FIRM</name>
<organism evidence="7 8">
    <name type="scientific">Veillonella tobetsuensis</name>
    <dbReference type="NCBI Taxonomy" id="1110546"/>
    <lineage>
        <taxon>Bacteria</taxon>
        <taxon>Bacillati</taxon>
        <taxon>Bacillota</taxon>
        <taxon>Negativicutes</taxon>
        <taxon>Veillonellales</taxon>
        <taxon>Veillonellaceae</taxon>
        <taxon>Veillonella</taxon>
    </lineage>
</organism>
<evidence type="ECO:0000256" key="2">
    <source>
        <dbReference type="ARBA" id="ARBA00022692"/>
    </source>
</evidence>
<dbReference type="AlphaFoldDB" id="A0A2S7ZMS3"/>
<keyword evidence="3 5" id="KW-1133">Transmembrane helix</keyword>
<dbReference type="PANTHER" id="PTHR37422:SF17">
    <property type="entry name" value="O-ANTIGEN LIGASE"/>
    <property type="match status" value="1"/>
</dbReference>
<gene>
    <name evidence="7" type="ORF">VTHSUH11_06315</name>
</gene>
<dbReference type="InterPro" id="IPR007016">
    <property type="entry name" value="O-antigen_ligase-rel_domated"/>
</dbReference>
<keyword evidence="4 5" id="KW-0472">Membrane</keyword>
<keyword evidence="2 5" id="KW-0812">Transmembrane</keyword>
<evidence type="ECO:0000256" key="1">
    <source>
        <dbReference type="ARBA" id="ARBA00004141"/>
    </source>
</evidence>
<protein>
    <submittedName>
        <fullName evidence="7">Polymerase</fullName>
    </submittedName>
</protein>
<feature type="transmembrane region" description="Helical" evidence="5">
    <location>
        <begin position="236"/>
        <end position="256"/>
    </location>
</feature>
<feature type="transmembrane region" description="Helical" evidence="5">
    <location>
        <begin position="124"/>
        <end position="142"/>
    </location>
</feature>
<feature type="transmembrane region" description="Helical" evidence="5">
    <location>
        <begin position="66"/>
        <end position="83"/>
    </location>
</feature>
<dbReference type="PANTHER" id="PTHR37422">
    <property type="entry name" value="TEICHURONIC ACID BIOSYNTHESIS PROTEIN TUAE"/>
    <property type="match status" value="1"/>
</dbReference>
<reference evidence="7 8" key="1">
    <citation type="submission" date="2018-01" db="EMBL/GenBank/DDBJ databases">
        <title>Draft genome sequences of clinical isolates and type strains of oral Veillonella including Veillonella infantum sp., nov.</title>
        <authorList>
            <person name="Mashima I."/>
            <person name="Liao Y.-C."/>
            <person name="Sabharwal A."/>
            <person name="Haase E.M."/>
            <person name="Nakazawa F."/>
            <person name="Scannapieco F.A."/>
        </authorList>
    </citation>
    <scope>NUCLEOTIDE SEQUENCE [LARGE SCALE GENOMIC DNA]</scope>
    <source>
        <strain evidence="7 8">Y6</strain>
    </source>
</reference>